<keyword evidence="2" id="KW-1185">Reference proteome</keyword>
<dbReference type="EMBL" id="CM042888">
    <property type="protein sequence ID" value="KAI4325798.1"/>
    <property type="molecule type" value="Genomic_DNA"/>
</dbReference>
<reference evidence="2" key="1">
    <citation type="journal article" date="2023" name="Front. Plant Sci.">
        <title>Chromosomal-level genome assembly of Melastoma candidum provides insights into trichome evolution.</title>
        <authorList>
            <person name="Zhong Y."/>
            <person name="Wu W."/>
            <person name="Sun C."/>
            <person name="Zou P."/>
            <person name="Liu Y."/>
            <person name="Dai S."/>
            <person name="Zhou R."/>
        </authorList>
    </citation>
    <scope>NUCLEOTIDE SEQUENCE [LARGE SCALE GENOMIC DNA]</scope>
</reference>
<evidence type="ECO:0000313" key="2">
    <source>
        <dbReference type="Proteomes" id="UP001057402"/>
    </source>
</evidence>
<sequence length="1440" mass="158804">MRLLHQEHPFHHHPQHHHQHQQEELLQQQQADQQELQRQRILSLFESSPPPPEPPEDPLPDLQPALSPLPRPGQAPGAVEAASLDFVQGGSGAEVGSQAILGAGAGVGADVQIRKRRGRPPRLNGGGCGPAATSMIGRKEEEEEDVCFICFDGGTLVLCDRRGCPKAYHPACIKRDESFFRSKAKWNCGWHICSSCQKASYYMCYTCTYSLCKNCTRGADYVCVRGTKGLCGTCMKTIMLIESVEHRNKEMVQVDFDDKLSWEYLFKVYWICLKEKLSLTFEELTSAKNPWKDPEISFHESIGVLNTNGGEIHGLESFKHPVKNGLNGIKRKQEGLIRSKVDSGSQLPCGQFSDEREWATKELLEFISHMKNGDTSVLSQFDVEALLLEYVKRNNLRDPQKKCQIICDSRLFSLFGKGVVGHFQMLKLLEYHILVKADSRVHRGLQGAVTDMNVPLMEGTSCKNHQILGRNKRHRNRKKNVEKVRSINREDQAAIDVHNINLIYLRRDLLEKLVNNYDSFHEKAAGCFVRIKISSDDPKQEIYRLVQIVGTSELDESNKTNGRIGKVILEILNADKKESIPVDEISNQDFSEDECRQLRESIKSGLTNHLTLGDIQKKATVLHGLKIIDWLETEIMRLNCLRDRASEKGHLKELRESVEKLQLLNSPTELQRRLNDLPKVHKDSDPYYKSEGGPTVIGRSLVGRKRKASVPQETSGIVLRETRSRSLRRQTSNVHQDTKIPVPTGIHGGPFSSMFEINGSARIQAQEVSAVSSSMTEINGGTDQSVNDIEVYKIWHYQDPQGRIQGPFTLLQLRKWNMNGHFPTDLRIWRIHESYEDSVLLTEALSGWHARGQVFPNKESDNKQDSLTSGCIDTNIIEQDCGRKDSRSDSPCKADNEVVMGNGLAEPSSCHASAVDDVKVASTEEQTKNILSIMLDFAISGDASIIQDKYGGPVQLPAEVPVSYLTSQILSAPEKSCDGDHHDEQVGDTGSSDQQSGQNWVNQLSVCDAVVDKVSTSPNIRQQELERPTQKKGDFSSTIHEVGRKELKTPISKHMQSSANILAQETTNLSWNTSTSSLAACDPLPLPPDDSSLVTCDPQPLPPDEVTGEWVVYSSATSNGWESGLVSTSSFRSNEIIIDHTSARKSGSGQLMHSPSQSIPDTTTWQAHDFSALAEESVSDLLAEVEAMESMGGLPSPTSKLKSAPDLAIEDGKDDCFSPVKGFSPPPLDPSKCEAFTTTNHVVAPPQPIITEIPHGSANNGSLIYEQKKSVTNATLPRSMSRGTNWDVSPITANFASGPVQADPSCGAVQGNRHMNYAGSNHANAAPATDWGIGHGTSPRSGNACFGSVAGGPSLTVWSNQQRFGNGGHRYPGARDRGSYQGADLVGFNKNRSSAWVKQYTGGGNGGGGSFQQSPRGLRVCKFHEAGYCKKGASCGYLHR</sequence>
<comment type="caution">
    <text evidence="1">The sequence shown here is derived from an EMBL/GenBank/DDBJ whole genome shotgun (WGS) entry which is preliminary data.</text>
</comment>
<evidence type="ECO:0000313" key="1">
    <source>
        <dbReference type="EMBL" id="KAI4325798.1"/>
    </source>
</evidence>
<organism evidence="1 2">
    <name type="scientific">Melastoma candidum</name>
    <dbReference type="NCBI Taxonomy" id="119954"/>
    <lineage>
        <taxon>Eukaryota</taxon>
        <taxon>Viridiplantae</taxon>
        <taxon>Streptophyta</taxon>
        <taxon>Embryophyta</taxon>
        <taxon>Tracheophyta</taxon>
        <taxon>Spermatophyta</taxon>
        <taxon>Magnoliopsida</taxon>
        <taxon>eudicotyledons</taxon>
        <taxon>Gunneridae</taxon>
        <taxon>Pentapetalae</taxon>
        <taxon>rosids</taxon>
        <taxon>malvids</taxon>
        <taxon>Myrtales</taxon>
        <taxon>Melastomataceae</taxon>
        <taxon>Melastomatoideae</taxon>
        <taxon>Melastomateae</taxon>
        <taxon>Melastoma</taxon>
    </lineage>
</organism>
<proteinExistence type="predicted"/>
<name>A0ACB9MN85_9MYRT</name>
<dbReference type="Proteomes" id="UP001057402">
    <property type="component" value="Chromosome 9"/>
</dbReference>
<gene>
    <name evidence="1" type="ORF">MLD38_031165</name>
</gene>
<accession>A0ACB9MN85</accession>
<protein>
    <submittedName>
        <fullName evidence="1">Uncharacterized protein</fullName>
    </submittedName>
</protein>